<dbReference type="GeneID" id="303682663"/>
<reference evidence="1 2" key="1">
    <citation type="submission" date="2013-02" db="EMBL/GenBank/DDBJ databases">
        <title>The Genome Sequence of Acinetobacter sp. NIPH 2168.</title>
        <authorList>
            <consortium name="The Broad Institute Genome Sequencing Platform"/>
            <consortium name="The Broad Institute Genome Sequencing Center for Infectious Disease"/>
            <person name="Cerqueira G."/>
            <person name="Feldgarden M."/>
            <person name="Courvalin P."/>
            <person name="Perichon B."/>
            <person name="Grillot-Courvalin C."/>
            <person name="Clermont D."/>
            <person name="Rocha E."/>
            <person name="Yoon E.-J."/>
            <person name="Nemec A."/>
            <person name="Walker B."/>
            <person name="Young S.K."/>
            <person name="Zeng Q."/>
            <person name="Gargeya S."/>
            <person name="Fitzgerald M."/>
            <person name="Haas B."/>
            <person name="Abouelleil A."/>
            <person name="Alvarado L."/>
            <person name="Arachchi H.M."/>
            <person name="Berlin A.M."/>
            <person name="Chapman S.B."/>
            <person name="Dewar J."/>
            <person name="Goldberg J."/>
            <person name="Griggs A."/>
            <person name="Gujja S."/>
            <person name="Hansen M."/>
            <person name="Howarth C."/>
            <person name="Imamovic A."/>
            <person name="Larimer J."/>
            <person name="McCowan C."/>
            <person name="Murphy C."/>
            <person name="Neiman D."/>
            <person name="Pearson M."/>
            <person name="Priest M."/>
            <person name="Roberts A."/>
            <person name="Saif S."/>
            <person name="Shea T."/>
            <person name="Sisk P."/>
            <person name="Sykes S."/>
            <person name="Wortman J."/>
            <person name="Nusbaum C."/>
            <person name="Birren B."/>
        </authorList>
    </citation>
    <scope>NUCLEOTIDE SEQUENCE [LARGE SCALE GENOMIC DNA]</scope>
    <source>
        <strain evidence="1 2">NIPH 2168</strain>
    </source>
</reference>
<sequence length="146" mass="17172">MATLSKEDKAFVLEQLNSQLKTVNLKCDEFKISLALERFELKLIVGIYVNDKLEGKWFTKPEDYPFTKYLPVKRKNRYSPLKKQKIIKLYGKRRAYKEFPDLDEVIERPWPFFNTSRAALNHLLKVSDSIELIKESTARESLSKIA</sequence>
<organism evidence="1 2">
    <name type="scientific">Acinetobacter vivianii</name>
    <dbReference type="NCBI Taxonomy" id="1776742"/>
    <lineage>
        <taxon>Bacteria</taxon>
        <taxon>Pseudomonadati</taxon>
        <taxon>Pseudomonadota</taxon>
        <taxon>Gammaproteobacteria</taxon>
        <taxon>Moraxellales</taxon>
        <taxon>Moraxellaceae</taxon>
        <taxon>Acinetobacter</taxon>
    </lineage>
</organism>
<name>N9Q122_9GAMM</name>
<dbReference type="RefSeq" id="WP_005259483.1">
    <property type="nucleotide sequence ID" value="NZ_BMDR01000002.1"/>
</dbReference>
<comment type="caution">
    <text evidence="1">The sequence shown here is derived from an EMBL/GenBank/DDBJ whole genome shotgun (WGS) entry which is preliminary data.</text>
</comment>
<evidence type="ECO:0000313" key="1">
    <source>
        <dbReference type="EMBL" id="ENX20170.1"/>
    </source>
</evidence>
<dbReference type="EMBL" id="APRW01000014">
    <property type="protein sequence ID" value="ENX20170.1"/>
    <property type="molecule type" value="Genomic_DNA"/>
</dbReference>
<gene>
    <name evidence="1" type="ORF">F892_03093</name>
</gene>
<accession>N9Q122</accession>
<proteinExistence type="predicted"/>
<dbReference type="AlphaFoldDB" id="N9Q122"/>
<keyword evidence="2" id="KW-1185">Reference proteome</keyword>
<dbReference type="PATRIC" id="fig|1217706.3.peg.3009"/>
<evidence type="ECO:0000313" key="2">
    <source>
        <dbReference type="Proteomes" id="UP000013173"/>
    </source>
</evidence>
<dbReference type="OrthoDB" id="6690744at2"/>
<dbReference type="HOGENOM" id="CLU_132629_0_0_6"/>
<dbReference type="Proteomes" id="UP000013173">
    <property type="component" value="Unassembled WGS sequence"/>
</dbReference>
<protein>
    <submittedName>
        <fullName evidence="1">Uncharacterized protein</fullName>
    </submittedName>
</protein>